<organism evidence="1 2">
    <name type="scientific">Dreissena polymorpha</name>
    <name type="common">Zebra mussel</name>
    <name type="synonym">Mytilus polymorpha</name>
    <dbReference type="NCBI Taxonomy" id="45954"/>
    <lineage>
        <taxon>Eukaryota</taxon>
        <taxon>Metazoa</taxon>
        <taxon>Spiralia</taxon>
        <taxon>Lophotrochozoa</taxon>
        <taxon>Mollusca</taxon>
        <taxon>Bivalvia</taxon>
        <taxon>Autobranchia</taxon>
        <taxon>Heteroconchia</taxon>
        <taxon>Euheterodonta</taxon>
        <taxon>Imparidentia</taxon>
        <taxon>Neoheterodontei</taxon>
        <taxon>Myida</taxon>
        <taxon>Dreissenoidea</taxon>
        <taxon>Dreissenidae</taxon>
        <taxon>Dreissena</taxon>
    </lineage>
</organism>
<evidence type="ECO:0000313" key="2">
    <source>
        <dbReference type="Proteomes" id="UP000828390"/>
    </source>
</evidence>
<sequence length="101" mass="11007">MFTLNGITNKTVIFGYASNTCNNKYNKITLKRCLPRGSNTGPRRACQGVPIQDLVGPAKGFQYTTSLGLPRGSNTGPRRACQRVPIQDLVGPAKGFQYRTS</sequence>
<proteinExistence type="predicted"/>
<gene>
    <name evidence="1" type="ORF">DPMN_106564</name>
</gene>
<reference evidence="1" key="1">
    <citation type="journal article" date="2019" name="bioRxiv">
        <title>The Genome of the Zebra Mussel, Dreissena polymorpha: A Resource for Invasive Species Research.</title>
        <authorList>
            <person name="McCartney M.A."/>
            <person name="Auch B."/>
            <person name="Kono T."/>
            <person name="Mallez S."/>
            <person name="Zhang Y."/>
            <person name="Obille A."/>
            <person name="Becker A."/>
            <person name="Abrahante J.E."/>
            <person name="Garbe J."/>
            <person name="Badalamenti J.P."/>
            <person name="Herman A."/>
            <person name="Mangelson H."/>
            <person name="Liachko I."/>
            <person name="Sullivan S."/>
            <person name="Sone E.D."/>
            <person name="Koren S."/>
            <person name="Silverstein K.A.T."/>
            <person name="Beckman K.B."/>
            <person name="Gohl D.M."/>
        </authorList>
    </citation>
    <scope>NUCLEOTIDE SEQUENCE</scope>
    <source>
        <strain evidence="1">Duluth1</strain>
        <tissue evidence="1">Whole animal</tissue>
    </source>
</reference>
<keyword evidence="2" id="KW-1185">Reference proteome</keyword>
<dbReference type="AlphaFoldDB" id="A0A9D4K5D6"/>
<name>A0A9D4K5D6_DREPO</name>
<evidence type="ECO:0000313" key="1">
    <source>
        <dbReference type="EMBL" id="KAH3833259.1"/>
    </source>
</evidence>
<dbReference type="EMBL" id="JAIWYP010000004">
    <property type="protein sequence ID" value="KAH3833259.1"/>
    <property type="molecule type" value="Genomic_DNA"/>
</dbReference>
<reference evidence="1" key="2">
    <citation type="submission" date="2020-11" db="EMBL/GenBank/DDBJ databases">
        <authorList>
            <person name="McCartney M.A."/>
            <person name="Auch B."/>
            <person name="Kono T."/>
            <person name="Mallez S."/>
            <person name="Becker A."/>
            <person name="Gohl D.M."/>
            <person name="Silverstein K.A.T."/>
            <person name="Koren S."/>
            <person name="Bechman K.B."/>
            <person name="Herman A."/>
            <person name="Abrahante J.E."/>
            <person name="Garbe J."/>
        </authorList>
    </citation>
    <scope>NUCLEOTIDE SEQUENCE</scope>
    <source>
        <strain evidence="1">Duluth1</strain>
        <tissue evidence="1">Whole animal</tissue>
    </source>
</reference>
<protein>
    <submittedName>
        <fullName evidence="1">Uncharacterized protein</fullName>
    </submittedName>
</protein>
<dbReference type="Proteomes" id="UP000828390">
    <property type="component" value="Unassembled WGS sequence"/>
</dbReference>
<comment type="caution">
    <text evidence="1">The sequence shown here is derived from an EMBL/GenBank/DDBJ whole genome shotgun (WGS) entry which is preliminary data.</text>
</comment>
<accession>A0A9D4K5D6</accession>